<keyword evidence="8" id="KW-1185">Reference proteome</keyword>
<feature type="region of interest" description="Disordered" evidence="7">
    <location>
        <begin position="55"/>
        <end position="74"/>
    </location>
</feature>
<dbReference type="AlphaFoldDB" id="A0A915J1R5"/>
<dbReference type="Pfam" id="PF02269">
    <property type="entry name" value="TFIID-18kDa"/>
    <property type="match status" value="1"/>
</dbReference>
<dbReference type="Proteomes" id="UP000887565">
    <property type="component" value="Unplaced"/>
</dbReference>
<accession>A0A915J1R5</accession>
<evidence type="ECO:0000313" key="8">
    <source>
        <dbReference type="Proteomes" id="UP000887565"/>
    </source>
</evidence>
<evidence type="ECO:0000256" key="7">
    <source>
        <dbReference type="SAM" id="MobiDB-lite"/>
    </source>
</evidence>
<dbReference type="GO" id="GO:0046982">
    <property type="term" value="F:protein heterodimerization activity"/>
    <property type="evidence" value="ECO:0007669"/>
    <property type="project" value="InterPro"/>
</dbReference>
<dbReference type="Gene3D" id="1.10.20.10">
    <property type="entry name" value="Histone, subunit A"/>
    <property type="match status" value="1"/>
</dbReference>
<dbReference type="PANTHER" id="PTHR11380:SF16">
    <property type="entry name" value="TRANSCRIPTION INITIATION PROTEIN SPT3 HOMOLOG"/>
    <property type="match status" value="1"/>
</dbReference>
<dbReference type="FunFam" id="1.10.20.10:FF:000023">
    <property type="entry name" value="transcription initiation protein SPT3 homolog"/>
    <property type="match status" value="1"/>
</dbReference>
<evidence type="ECO:0000256" key="1">
    <source>
        <dbReference type="ARBA" id="ARBA00004123"/>
    </source>
</evidence>
<keyword evidence="2" id="KW-0805">Transcription regulation</keyword>
<comment type="subcellular location">
    <subcellularLocation>
        <location evidence="1">Nucleus</location>
    </subcellularLocation>
</comment>
<protein>
    <submittedName>
        <fullName evidence="9">Uncharacterized protein</fullName>
    </submittedName>
</protein>
<dbReference type="SUPFAM" id="SSF47113">
    <property type="entry name" value="Histone-fold"/>
    <property type="match status" value="1"/>
</dbReference>
<feature type="compositionally biased region" description="Low complexity" evidence="7">
    <location>
        <begin position="55"/>
        <end position="68"/>
    </location>
</feature>
<dbReference type="GO" id="GO:0006357">
    <property type="term" value="P:regulation of transcription by RNA polymerase II"/>
    <property type="evidence" value="ECO:0007669"/>
    <property type="project" value="UniProtKB-ARBA"/>
</dbReference>
<sequence>MMSQTSYLSEIQAMMYAMGDCRRPLVETAVLLEQIVLRQLRSVYINGAMSENLLSAKSSPSTSHSNSSGAGGGNSSLSLTSGLSSCTITPQHCKSPFTAENLLTAVIRRDRNVAQRLIAYLKFNDLKFSFGRTNGETGEFLASIEADEEDVDVDLNEEESIASDETSIMGEKNNLLLLSDQLLSSDNFPFKIYSQLQDENLYFEDATERHIR</sequence>
<evidence type="ECO:0000256" key="6">
    <source>
        <dbReference type="ARBA" id="ARBA00061274"/>
    </source>
</evidence>
<organism evidence="8 9">
    <name type="scientific">Romanomermis culicivorax</name>
    <name type="common">Nematode worm</name>
    <dbReference type="NCBI Taxonomy" id="13658"/>
    <lineage>
        <taxon>Eukaryota</taxon>
        <taxon>Metazoa</taxon>
        <taxon>Ecdysozoa</taxon>
        <taxon>Nematoda</taxon>
        <taxon>Enoplea</taxon>
        <taxon>Dorylaimia</taxon>
        <taxon>Mermithida</taxon>
        <taxon>Mermithoidea</taxon>
        <taxon>Mermithidae</taxon>
        <taxon>Romanomermis</taxon>
    </lineage>
</organism>
<evidence type="ECO:0000256" key="2">
    <source>
        <dbReference type="ARBA" id="ARBA00023015"/>
    </source>
</evidence>
<name>A0A915J1R5_ROMCU</name>
<dbReference type="GO" id="GO:0006366">
    <property type="term" value="P:transcription by RNA polymerase II"/>
    <property type="evidence" value="ECO:0007669"/>
    <property type="project" value="InterPro"/>
</dbReference>
<dbReference type="GO" id="GO:0003713">
    <property type="term" value="F:transcription coactivator activity"/>
    <property type="evidence" value="ECO:0007669"/>
    <property type="project" value="TreeGrafter"/>
</dbReference>
<keyword evidence="5" id="KW-0539">Nucleus</keyword>
<dbReference type="GO" id="GO:0000124">
    <property type="term" value="C:SAGA complex"/>
    <property type="evidence" value="ECO:0007669"/>
    <property type="project" value="UniProtKB-ARBA"/>
</dbReference>
<keyword evidence="3" id="KW-0010">Activator</keyword>
<evidence type="ECO:0000256" key="5">
    <source>
        <dbReference type="ARBA" id="ARBA00023242"/>
    </source>
</evidence>
<dbReference type="PANTHER" id="PTHR11380">
    <property type="entry name" value="TRANSCRIPTION INITIATION FACTOR TFIID/SUPT3-RELATED"/>
    <property type="match status" value="1"/>
</dbReference>
<proteinExistence type="inferred from homology"/>
<dbReference type="InterPro" id="IPR009072">
    <property type="entry name" value="Histone-fold"/>
</dbReference>
<dbReference type="GO" id="GO:0005634">
    <property type="term" value="C:nucleus"/>
    <property type="evidence" value="ECO:0007669"/>
    <property type="project" value="UniProtKB-SubCell"/>
</dbReference>
<evidence type="ECO:0000256" key="3">
    <source>
        <dbReference type="ARBA" id="ARBA00023159"/>
    </source>
</evidence>
<reference evidence="9" key="1">
    <citation type="submission" date="2022-11" db="UniProtKB">
        <authorList>
            <consortium name="WormBaseParasite"/>
        </authorList>
    </citation>
    <scope>IDENTIFICATION</scope>
</reference>
<keyword evidence="4" id="KW-0804">Transcription</keyword>
<dbReference type="WBParaSite" id="nRc.2.0.1.t19838-RA">
    <property type="protein sequence ID" value="nRc.2.0.1.t19838-RA"/>
    <property type="gene ID" value="nRc.2.0.1.g19838"/>
</dbReference>
<dbReference type="InterPro" id="IPR003195">
    <property type="entry name" value="TFIID_TAF13"/>
</dbReference>
<evidence type="ECO:0000313" key="9">
    <source>
        <dbReference type="WBParaSite" id="nRc.2.0.1.t19838-RA"/>
    </source>
</evidence>
<evidence type="ECO:0000256" key="4">
    <source>
        <dbReference type="ARBA" id="ARBA00023163"/>
    </source>
</evidence>
<comment type="similarity">
    <text evidence="6">Belongs to the SPT3 family.</text>
</comment>